<evidence type="ECO:0000313" key="4">
    <source>
        <dbReference type="Proteomes" id="UP000692954"/>
    </source>
</evidence>
<evidence type="ECO:0000256" key="2">
    <source>
        <dbReference type="SAM" id="MobiDB-lite"/>
    </source>
</evidence>
<proteinExistence type="predicted"/>
<gene>
    <name evidence="3" type="ORF">PSON_ATCC_30995.1.T0120129</name>
</gene>
<protein>
    <submittedName>
        <fullName evidence="3">Uncharacterized protein</fullName>
    </submittedName>
</protein>
<sequence>MVFPNVDMKPPLYVCRLNPFYEEKNLKFYSLNLNLLKLVKLLEINKLDLLYRMLLMNLKLLQHVKMLIKNEKYSYSQKKNSYLFLLKRSLIILIMDIINKKQRIEEELNLQRELVSRTKNKDQCLKESFEFKKEIFSYQKQYINQIFSKNIHNYYNKKNLERIQYKDELKKEKIVPVKVIEQQIKFKQKIKIQKINISIILKIEIYQKKRKSIIKNFLDLYNKQEKERDLEIEKKREKERGQRRRTSKIIKGQREIKRKRKGQRKKNNKKLNKNPEQIYQTRQGKKEHKITQVENILEMKEQNEIFKKFKYQLKKKKKITQKKRKQIIEQIQISNYIKKYLRKREKINLYLHKMNFDSDSLSESSSQWFSYQ</sequence>
<keyword evidence="4" id="KW-1185">Reference proteome</keyword>
<evidence type="ECO:0000313" key="3">
    <source>
        <dbReference type="EMBL" id="CAD8058294.1"/>
    </source>
</evidence>
<feature type="region of interest" description="Disordered" evidence="2">
    <location>
        <begin position="233"/>
        <end position="286"/>
    </location>
</feature>
<organism evidence="3 4">
    <name type="scientific">Paramecium sonneborni</name>
    <dbReference type="NCBI Taxonomy" id="65129"/>
    <lineage>
        <taxon>Eukaryota</taxon>
        <taxon>Sar</taxon>
        <taxon>Alveolata</taxon>
        <taxon>Ciliophora</taxon>
        <taxon>Intramacronucleata</taxon>
        <taxon>Oligohymenophorea</taxon>
        <taxon>Peniculida</taxon>
        <taxon>Parameciidae</taxon>
        <taxon>Paramecium</taxon>
    </lineage>
</organism>
<comment type="caution">
    <text evidence="3">The sequence shown here is derived from an EMBL/GenBank/DDBJ whole genome shotgun (WGS) entry which is preliminary data.</text>
</comment>
<name>A0A8S1L6K8_9CILI</name>
<reference evidence="3" key="1">
    <citation type="submission" date="2021-01" db="EMBL/GenBank/DDBJ databases">
        <authorList>
            <consortium name="Genoscope - CEA"/>
            <person name="William W."/>
        </authorList>
    </citation>
    <scope>NUCLEOTIDE SEQUENCE</scope>
</reference>
<evidence type="ECO:0000256" key="1">
    <source>
        <dbReference type="SAM" id="Coils"/>
    </source>
</evidence>
<feature type="compositionally biased region" description="Basic residues" evidence="2">
    <location>
        <begin position="256"/>
        <end position="272"/>
    </location>
</feature>
<dbReference type="AlphaFoldDB" id="A0A8S1L6K8"/>
<dbReference type="Proteomes" id="UP000692954">
    <property type="component" value="Unassembled WGS sequence"/>
</dbReference>
<accession>A0A8S1L6K8</accession>
<dbReference type="EMBL" id="CAJJDN010000012">
    <property type="protein sequence ID" value="CAD8058294.1"/>
    <property type="molecule type" value="Genomic_DNA"/>
</dbReference>
<feature type="coiled-coil region" evidence="1">
    <location>
        <begin position="94"/>
        <end position="121"/>
    </location>
</feature>
<keyword evidence="1" id="KW-0175">Coiled coil</keyword>